<sequence length="68" mass="7226">MKPGVSTTRGRLVTTPDLEELKEAHAPPTIEEMADAIMRKGPAGNGGAFPNMSPAASYSPTQSPMQYH</sequence>
<comment type="caution">
    <text evidence="2">The sequence shown here is derived from an EMBL/GenBank/DDBJ whole genome shotgun (WGS) entry which is preliminary data.</text>
</comment>
<evidence type="ECO:0000313" key="3">
    <source>
        <dbReference type="Proteomes" id="UP000572680"/>
    </source>
</evidence>
<evidence type="ECO:0000256" key="1">
    <source>
        <dbReference type="SAM" id="MobiDB-lite"/>
    </source>
</evidence>
<feature type="compositionally biased region" description="Polar residues" evidence="1">
    <location>
        <begin position="54"/>
        <end position="68"/>
    </location>
</feature>
<proteinExistence type="predicted"/>
<organism evidence="2 3">
    <name type="scientific">Actinomadura namibiensis</name>
    <dbReference type="NCBI Taxonomy" id="182080"/>
    <lineage>
        <taxon>Bacteria</taxon>
        <taxon>Bacillati</taxon>
        <taxon>Actinomycetota</taxon>
        <taxon>Actinomycetes</taxon>
        <taxon>Streptosporangiales</taxon>
        <taxon>Thermomonosporaceae</taxon>
        <taxon>Actinomadura</taxon>
    </lineage>
</organism>
<feature type="non-terminal residue" evidence="2">
    <location>
        <position position="68"/>
    </location>
</feature>
<evidence type="ECO:0000313" key="2">
    <source>
        <dbReference type="EMBL" id="MBA8957511.1"/>
    </source>
</evidence>
<accession>A0A7W3M033</accession>
<protein>
    <submittedName>
        <fullName evidence="2">Uncharacterized protein</fullName>
    </submittedName>
</protein>
<dbReference type="AlphaFoldDB" id="A0A7W3M033"/>
<gene>
    <name evidence="2" type="ORF">HNR61_009204</name>
</gene>
<dbReference type="EMBL" id="JACJIA010000025">
    <property type="protein sequence ID" value="MBA8957511.1"/>
    <property type="molecule type" value="Genomic_DNA"/>
</dbReference>
<name>A0A7W3M033_ACTNM</name>
<dbReference type="Proteomes" id="UP000572680">
    <property type="component" value="Unassembled WGS sequence"/>
</dbReference>
<reference evidence="2 3" key="1">
    <citation type="submission" date="2020-08" db="EMBL/GenBank/DDBJ databases">
        <title>Genomic Encyclopedia of Type Strains, Phase IV (KMG-IV): sequencing the most valuable type-strain genomes for metagenomic binning, comparative biology and taxonomic classification.</title>
        <authorList>
            <person name="Goeker M."/>
        </authorList>
    </citation>
    <scope>NUCLEOTIDE SEQUENCE [LARGE SCALE GENOMIC DNA]</scope>
    <source>
        <strain evidence="2 3">DSM 44197</strain>
    </source>
</reference>
<feature type="region of interest" description="Disordered" evidence="1">
    <location>
        <begin position="39"/>
        <end position="68"/>
    </location>
</feature>
<keyword evidence="3" id="KW-1185">Reference proteome</keyword>